<accession>A0A8J2UM30</accession>
<organism evidence="1 2">
    <name type="scientific">Oxalicibacterium flavum</name>
    <dbReference type="NCBI Taxonomy" id="179467"/>
    <lineage>
        <taxon>Bacteria</taxon>
        <taxon>Pseudomonadati</taxon>
        <taxon>Pseudomonadota</taxon>
        <taxon>Betaproteobacteria</taxon>
        <taxon>Burkholderiales</taxon>
        <taxon>Oxalobacteraceae</taxon>
        <taxon>Oxalicibacterium</taxon>
    </lineage>
</organism>
<dbReference type="PANTHER" id="PTHR43480">
    <property type="entry name" value="ACYL-[ACYL-CARRIER-PROTEIN]--UDP-N-ACETYLGLUCOSAMINE O-ACYLTRANSFERASE"/>
    <property type="match status" value="1"/>
</dbReference>
<dbReference type="EMBL" id="BMCG01000005">
    <property type="protein sequence ID" value="GGC14562.1"/>
    <property type="molecule type" value="Genomic_DNA"/>
</dbReference>
<gene>
    <name evidence="1" type="ORF">GCM10007205_24270</name>
</gene>
<evidence type="ECO:0000313" key="1">
    <source>
        <dbReference type="EMBL" id="GGC14562.1"/>
    </source>
</evidence>
<dbReference type="Proteomes" id="UP000620266">
    <property type="component" value="Unassembled WGS sequence"/>
</dbReference>
<evidence type="ECO:0000313" key="2">
    <source>
        <dbReference type="Proteomes" id="UP000620266"/>
    </source>
</evidence>
<dbReference type="Gene3D" id="2.160.10.10">
    <property type="entry name" value="Hexapeptide repeat proteins"/>
    <property type="match status" value="1"/>
</dbReference>
<dbReference type="GO" id="GO:0008780">
    <property type="term" value="F:acyl-[acyl-carrier-protein]-UDP-N-acetylglucosamine O-acyltransferase activity"/>
    <property type="evidence" value="ECO:0007669"/>
    <property type="project" value="InterPro"/>
</dbReference>
<dbReference type="PANTHER" id="PTHR43480:SF1">
    <property type="entry name" value="ACYL-[ACYL-CARRIER-PROTEIN]--UDP-N-ACETYLGLUCOSAMINE O-ACYLTRANSFERASE, MITOCHONDRIAL-RELATED"/>
    <property type="match status" value="1"/>
</dbReference>
<dbReference type="GO" id="GO:0008610">
    <property type="term" value="P:lipid biosynthetic process"/>
    <property type="evidence" value="ECO:0007669"/>
    <property type="project" value="InterPro"/>
</dbReference>
<sequence length="205" mass="21938">MKRPLIVGQGLVFERAMLTAKDAGMDFLHVELVTSDGFNFDLDEIFQNYPCTDFDVFVALDERAVNQTRHKLIADVRLAGYALLNIVSPYAIVASDIKLLGNVHVGAGCNLGLGCRLGTGTWLDPQVLISANTKVGSCATLQAGAQLGVGVEIGRGTTLGPASIIPNHARIGRHCEWLLPGTLPAALPDYSFHDSLMPEGARILN</sequence>
<proteinExistence type="predicted"/>
<name>A0A8J2UM30_9BURK</name>
<protein>
    <recommendedName>
        <fullName evidence="3">Acetyltransferase</fullName>
    </recommendedName>
</protein>
<dbReference type="InterPro" id="IPR011004">
    <property type="entry name" value="Trimer_LpxA-like_sf"/>
</dbReference>
<dbReference type="AlphaFoldDB" id="A0A8J2UM30"/>
<dbReference type="InterPro" id="IPR010137">
    <property type="entry name" value="Lipid_A_LpxA"/>
</dbReference>
<reference evidence="1" key="2">
    <citation type="submission" date="2020-09" db="EMBL/GenBank/DDBJ databases">
        <authorList>
            <person name="Sun Q."/>
            <person name="Sedlacek I."/>
        </authorList>
    </citation>
    <scope>NUCLEOTIDE SEQUENCE</scope>
    <source>
        <strain evidence="1">CCM 7086</strain>
    </source>
</reference>
<dbReference type="RefSeq" id="WP_188396537.1">
    <property type="nucleotide sequence ID" value="NZ_BMCG01000005.1"/>
</dbReference>
<reference evidence="1" key="1">
    <citation type="journal article" date="2014" name="Int. J. Syst. Evol. Microbiol.">
        <title>Complete genome sequence of Corynebacterium casei LMG S-19264T (=DSM 44701T), isolated from a smear-ripened cheese.</title>
        <authorList>
            <consortium name="US DOE Joint Genome Institute (JGI-PGF)"/>
            <person name="Walter F."/>
            <person name="Albersmeier A."/>
            <person name="Kalinowski J."/>
            <person name="Ruckert C."/>
        </authorList>
    </citation>
    <scope>NUCLEOTIDE SEQUENCE</scope>
    <source>
        <strain evidence="1">CCM 7086</strain>
    </source>
</reference>
<dbReference type="SUPFAM" id="SSF51161">
    <property type="entry name" value="Trimeric LpxA-like enzymes"/>
    <property type="match status" value="1"/>
</dbReference>
<comment type="caution">
    <text evidence="1">The sequence shown here is derived from an EMBL/GenBank/DDBJ whole genome shotgun (WGS) entry which is preliminary data.</text>
</comment>
<keyword evidence="2" id="KW-1185">Reference proteome</keyword>
<evidence type="ECO:0008006" key="3">
    <source>
        <dbReference type="Google" id="ProtNLM"/>
    </source>
</evidence>